<keyword evidence="6" id="KW-1185">Reference proteome</keyword>
<dbReference type="Gene3D" id="3.20.20.100">
    <property type="entry name" value="NADP-dependent oxidoreductase domain"/>
    <property type="match status" value="1"/>
</dbReference>
<sequence>MPIVGIGVFMLDNEKAEASVLAALKDGYRLIDTAHIYGNEAAVGRAIRKSGIPRDQIFLTTKLWTADFPNAAAEIDVMLKRLDTDYIDLVLLHHPAPHDAEAYKAMEAAVAAGKIRSIGLSNYYEKEFADILRVASIPPAVVQNETHPYNQWRSLKPLFDRHGTVLEAWYPLGGRDRYGRGGTQTLFADPVIAAIARAHGKTPAQIILRWHLQDGNVAIPGSSNPRHIRENIDIFDFSLSDDEMAQIRALDKQQRFSTF</sequence>
<evidence type="ECO:0000259" key="4">
    <source>
        <dbReference type="Pfam" id="PF00248"/>
    </source>
</evidence>
<dbReference type="InterPro" id="IPR036812">
    <property type="entry name" value="NAD(P)_OxRdtase_dom_sf"/>
</dbReference>
<dbReference type="InterPro" id="IPR023210">
    <property type="entry name" value="NADP_OxRdtase_dom"/>
</dbReference>
<proteinExistence type="inferred from homology"/>
<dbReference type="PRINTS" id="PR00069">
    <property type="entry name" value="ALDKETRDTASE"/>
</dbReference>
<dbReference type="PROSITE" id="PS00062">
    <property type="entry name" value="ALDOKETO_REDUCTASE_2"/>
    <property type="match status" value="1"/>
</dbReference>
<dbReference type="InterPro" id="IPR018170">
    <property type="entry name" value="Aldo/ket_reductase_CS"/>
</dbReference>
<dbReference type="PIRSF" id="PIRSF000097">
    <property type="entry name" value="AKR"/>
    <property type="match status" value="1"/>
</dbReference>
<protein>
    <submittedName>
        <fullName evidence="5">Aldo/keto reductase</fullName>
    </submittedName>
</protein>
<accession>A0ABS0N9J9</accession>
<evidence type="ECO:0000313" key="5">
    <source>
        <dbReference type="EMBL" id="MBH5328952.1"/>
    </source>
</evidence>
<evidence type="ECO:0000256" key="1">
    <source>
        <dbReference type="ARBA" id="ARBA00007905"/>
    </source>
</evidence>
<evidence type="ECO:0000256" key="3">
    <source>
        <dbReference type="ARBA" id="ARBA00023002"/>
    </source>
</evidence>
<name>A0ABS0N9J9_9NEIS</name>
<keyword evidence="3" id="KW-0560">Oxidoreductase</keyword>
<keyword evidence="2" id="KW-0521">NADP</keyword>
<dbReference type="Pfam" id="PF00248">
    <property type="entry name" value="Aldo_ket_red"/>
    <property type="match status" value="1"/>
</dbReference>
<dbReference type="InterPro" id="IPR020471">
    <property type="entry name" value="AKR"/>
</dbReference>
<dbReference type="PANTHER" id="PTHR43827">
    <property type="entry name" value="2,5-DIKETO-D-GLUCONIC ACID REDUCTASE"/>
    <property type="match status" value="1"/>
</dbReference>
<dbReference type="Proteomes" id="UP000768471">
    <property type="component" value="Unassembled WGS sequence"/>
</dbReference>
<dbReference type="PROSITE" id="PS00798">
    <property type="entry name" value="ALDOKETO_REDUCTASE_1"/>
    <property type="match status" value="1"/>
</dbReference>
<comment type="similarity">
    <text evidence="1">Belongs to the aldo/keto reductase family.</text>
</comment>
<organism evidence="5 6">
    <name type="scientific">Eikenella glucosivorans</name>
    <dbReference type="NCBI Taxonomy" id="2766967"/>
    <lineage>
        <taxon>Bacteria</taxon>
        <taxon>Pseudomonadati</taxon>
        <taxon>Pseudomonadota</taxon>
        <taxon>Betaproteobacteria</taxon>
        <taxon>Neisseriales</taxon>
        <taxon>Neisseriaceae</taxon>
        <taxon>Eikenella</taxon>
    </lineage>
</organism>
<dbReference type="PANTHER" id="PTHR43827:SF3">
    <property type="entry name" value="NADP-DEPENDENT OXIDOREDUCTASE DOMAIN-CONTAINING PROTEIN"/>
    <property type="match status" value="1"/>
</dbReference>
<dbReference type="EMBL" id="JACSGR010000003">
    <property type="protein sequence ID" value="MBH5328952.1"/>
    <property type="molecule type" value="Genomic_DNA"/>
</dbReference>
<reference evidence="5 6" key="1">
    <citation type="submission" date="2020-09" db="EMBL/GenBank/DDBJ databases">
        <title>Eikenella S3660 sp. nov., isolated from a throat swab.</title>
        <authorList>
            <person name="Buhl M."/>
        </authorList>
    </citation>
    <scope>NUCLEOTIDE SEQUENCE [LARGE SCALE GENOMIC DNA]</scope>
    <source>
        <strain evidence="5 6">S3360</strain>
    </source>
</reference>
<evidence type="ECO:0000256" key="2">
    <source>
        <dbReference type="ARBA" id="ARBA00022857"/>
    </source>
</evidence>
<feature type="domain" description="NADP-dependent oxidoreductase" evidence="4">
    <location>
        <begin position="12"/>
        <end position="251"/>
    </location>
</feature>
<gene>
    <name evidence="5" type="ORF">H9Q10_04630</name>
</gene>
<comment type="caution">
    <text evidence="5">The sequence shown here is derived from an EMBL/GenBank/DDBJ whole genome shotgun (WGS) entry which is preliminary data.</text>
</comment>
<dbReference type="SUPFAM" id="SSF51430">
    <property type="entry name" value="NAD(P)-linked oxidoreductase"/>
    <property type="match status" value="1"/>
</dbReference>
<evidence type="ECO:0000313" key="6">
    <source>
        <dbReference type="Proteomes" id="UP000768471"/>
    </source>
</evidence>